<gene>
    <name evidence="3" type="ORF">HELGO_WM36625</name>
</gene>
<dbReference type="InterPro" id="IPR025646">
    <property type="entry name" value="DUF4350"/>
</dbReference>
<proteinExistence type="predicted"/>
<organism evidence="3">
    <name type="scientific">uncultured Thiotrichaceae bacterium</name>
    <dbReference type="NCBI Taxonomy" id="298394"/>
    <lineage>
        <taxon>Bacteria</taxon>
        <taxon>Pseudomonadati</taxon>
        <taxon>Pseudomonadota</taxon>
        <taxon>Gammaproteobacteria</taxon>
        <taxon>Thiotrichales</taxon>
        <taxon>Thiotrichaceae</taxon>
        <taxon>environmental samples</taxon>
    </lineage>
</organism>
<feature type="domain" description="DUF4350" evidence="2">
    <location>
        <begin position="49"/>
        <end position="229"/>
    </location>
</feature>
<feature type="transmembrane region" description="Helical" evidence="1">
    <location>
        <begin position="258"/>
        <end position="277"/>
    </location>
</feature>
<evidence type="ECO:0000313" key="3">
    <source>
        <dbReference type="EMBL" id="CAA6815935.1"/>
    </source>
</evidence>
<evidence type="ECO:0000256" key="1">
    <source>
        <dbReference type="SAM" id="Phobius"/>
    </source>
</evidence>
<dbReference type="EMBL" id="CACVAT010000256">
    <property type="protein sequence ID" value="CAA6815935.1"/>
    <property type="molecule type" value="Genomic_DNA"/>
</dbReference>
<evidence type="ECO:0000259" key="2">
    <source>
        <dbReference type="Pfam" id="PF14258"/>
    </source>
</evidence>
<dbReference type="Pfam" id="PF14258">
    <property type="entry name" value="DUF4350"/>
    <property type="match status" value="1"/>
</dbReference>
<feature type="transmembrane region" description="Helical" evidence="1">
    <location>
        <begin position="6"/>
        <end position="24"/>
    </location>
</feature>
<sequence length="389" mass="44269">MKFQNLLYAIFAVTILAAGTAWFLQNFELETVDEFTGYKGEARENSLFAARLFGKQMGIPMERHDGLASFPDTDTVIVLNTERFSLSDGKITELLDWVSQGGHLITRARVDLESQADAEEKTGSETEDRDILQARLGIRIGAHELPDKGELPAKIRLNNSPETIDVEVDFFNGLETDNKNIRSHQLAGANWLIQQPHDEGLVTMVSTLDMIENSFIENADHGKFFFYLLQSHDPDYQQVWLVHQDTLPHLFVLLVRHAGALLIVLGLLLLFTFWSLMPRFGALIPEPPPERRRILDHIQASGQFLWKKQKHGPEQLCTAVQHNIQQQAQRHIPGWQFMSATEQQQTLAELVDWPDTELNKLERLLQAKTLNEAGFTSLVKLAHRLRNHA</sequence>
<protein>
    <recommendedName>
        <fullName evidence="2">DUF4350 domain-containing protein</fullName>
    </recommendedName>
</protein>
<accession>A0A6S6TLR9</accession>
<keyword evidence="1" id="KW-1133">Transmembrane helix</keyword>
<keyword evidence="1" id="KW-0472">Membrane</keyword>
<keyword evidence="1" id="KW-0812">Transmembrane</keyword>
<name>A0A6S6TLR9_9GAMM</name>
<dbReference type="AlphaFoldDB" id="A0A6S6TLR9"/>
<reference evidence="3" key="1">
    <citation type="submission" date="2020-01" db="EMBL/GenBank/DDBJ databases">
        <authorList>
            <person name="Meier V. D."/>
            <person name="Meier V D."/>
        </authorList>
    </citation>
    <scope>NUCLEOTIDE SEQUENCE</scope>
    <source>
        <strain evidence="3">HLG_WM_MAG_09</strain>
    </source>
</reference>